<reference evidence="3" key="1">
    <citation type="journal article" date="2009" name="PLoS Genet.">
        <title>Organised genome dynamics in the Escherichia coli species results in highly diverse adaptive paths.</title>
        <authorList>
            <person name="Touchon M."/>
            <person name="Hoede C."/>
            <person name="Tenaillon O."/>
            <person name="Barbe V."/>
            <person name="Baeriswyl S."/>
            <person name="Bidet P."/>
            <person name="Bingen E."/>
            <person name="Bonacorsi S."/>
            <person name="Bouchier C."/>
            <person name="Bouvet O."/>
            <person name="Calteau A."/>
            <person name="Chiapello H."/>
            <person name="Clermont O."/>
            <person name="Cruveiller S."/>
            <person name="Danchin A."/>
            <person name="Diard M."/>
            <person name="Dossat C."/>
            <person name="Karoui M.E."/>
            <person name="Frapy E."/>
            <person name="Garry L."/>
            <person name="Ghigo J.M."/>
            <person name="Gilles A.M."/>
            <person name="Johnson J."/>
            <person name="Le Bouguenec C."/>
            <person name="Lescat M."/>
            <person name="Mangenot S."/>
            <person name="Martinez-Jehanne V."/>
            <person name="Matic I."/>
            <person name="Nassif X."/>
            <person name="Oztas S."/>
            <person name="Petit M.A."/>
            <person name="Pichon C."/>
            <person name="Rouy Z."/>
            <person name="Ruf C.S."/>
            <person name="Schneider D."/>
            <person name="Tourret J."/>
            <person name="Vacherie B."/>
            <person name="Vallenet D."/>
            <person name="Medigue C."/>
            <person name="Rocha E.P.C."/>
            <person name="Denamur E."/>
        </authorList>
    </citation>
    <scope>NUCLEOTIDE SEQUENCE [LARGE SCALE GENOMIC DNA]</scope>
    <source>
        <strain evidence="3">55989 / EAEC</strain>
    </source>
</reference>
<keyword evidence="3" id="KW-1185">Reference proteome</keyword>
<dbReference type="InterPro" id="IPR003959">
    <property type="entry name" value="ATPase_AAA_core"/>
</dbReference>
<proteinExistence type="predicted"/>
<accession>B7L412</accession>
<dbReference type="PANTHER" id="PTHR43581:SF2">
    <property type="entry name" value="EXCINUCLEASE ATPASE SUBUNIT"/>
    <property type="match status" value="1"/>
</dbReference>
<evidence type="ECO:0000313" key="3">
    <source>
        <dbReference type="Proteomes" id="UP000000746"/>
    </source>
</evidence>
<dbReference type="InterPro" id="IPR014555">
    <property type="entry name" value="RecF-like"/>
</dbReference>
<dbReference type="KEGG" id="eck:EC55989_0285"/>
<evidence type="ECO:0000259" key="1">
    <source>
        <dbReference type="Pfam" id="PF13304"/>
    </source>
</evidence>
<dbReference type="PIRSF" id="PIRSF029347">
    <property type="entry name" value="RecF"/>
    <property type="match status" value="1"/>
</dbReference>
<evidence type="ECO:0000313" key="2">
    <source>
        <dbReference type="EMBL" id="CAU96163.1"/>
    </source>
</evidence>
<dbReference type="AlphaFoldDB" id="B7L412"/>
<name>B7L412_ECO55</name>
<organism evidence="2 3">
    <name type="scientific">Escherichia coli (strain 55989 / EAEC)</name>
    <dbReference type="NCBI Taxonomy" id="585055"/>
    <lineage>
        <taxon>Bacteria</taxon>
        <taxon>Pseudomonadati</taxon>
        <taxon>Pseudomonadota</taxon>
        <taxon>Gammaproteobacteria</taxon>
        <taxon>Enterobacterales</taxon>
        <taxon>Enterobacteriaceae</taxon>
        <taxon>Escherichia</taxon>
    </lineage>
</organism>
<dbReference type="CDD" id="cd00267">
    <property type="entry name" value="ABC_ATPase"/>
    <property type="match status" value="1"/>
</dbReference>
<dbReference type="Proteomes" id="UP000000746">
    <property type="component" value="Chromosome"/>
</dbReference>
<dbReference type="PANTHER" id="PTHR43581">
    <property type="entry name" value="ATP/GTP PHOSPHATASE"/>
    <property type="match status" value="1"/>
</dbReference>
<dbReference type="InterPro" id="IPR027417">
    <property type="entry name" value="P-loop_NTPase"/>
</dbReference>
<dbReference type="InterPro" id="IPR051396">
    <property type="entry name" value="Bact_Antivir_Def_Nuclease"/>
</dbReference>
<feature type="domain" description="ATPase AAA-type core" evidence="1">
    <location>
        <begin position="30"/>
        <end position="310"/>
    </location>
</feature>
<gene>
    <name evidence="2" type="ordered locus">EC55989_0285</name>
</gene>
<dbReference type="Gene3D" id="3.40.50.300">
    <property type="entry name" value="P-loop containing nucleotide triphosphate hydrolases"/>
    <property type="match status" value="1"/>
</dbReference>
<protein>
    <recommendedName>
        <fullName evidence="1">ATPase AAA-type core domain-containing protein</fullName>
    </recommendedName>
</protein>
<dbReference type="EMBL" id="CU928145">
    <property type="protein sequence ID" value="CAU96163.1"/>
    <property type="molecule type" value="Genomic_DNA"/>
</dbReference>
<dbReference type="GO" id="GO:0016887">
    <property type="term" value="F:ATP hydrolysis activity"/>
    <property type="evidence" value="ECO:0007669"/>
    <property type="project" value="InterPro"/>
</dbReference>
<sequence>MDTRVATIIKNIAIKGLFKRKDIDWSLKDVNVLVGKNGSGKSTIIQSVFALLKQELNESLSNAALAQITLANGGTITHKVNFREIDSVQLLNLLNNLKKNSIKGKSKGKEIKELNELIELLESKKEDTEIKEFGMGTVSVSDNIKNTKRINVELISTINMSANSIYEFKKSDGERTTILDMEIAGELERLKNTFKVSESKGILIKDKLESAINNLFSECNKVVSFSNGNISIKMSDSGEDIRYNLLSSGERQLLYILIKTANTSLDESVLLMDEPEISLHLTWQERLISTIKSINDNCQLIIVTHSPAILMKGWMDSFVDIKNISKESSHD</sequence>
<dbReference type="Pfam" id="PF13304">
    <property type="entry name" value="AAA_21"/>
    <property type="match status" value="1"/>
</dbReference>
<dbReference type="SUPFAM" id="SSF52540">
    <property type="entry name" value="P-loop containing nucleoside triphosphate hydrolases"/>
    <property type="match status" value="1"/>
</dbReference>
<dbReference type="GO" id="GO:0005524">
    <property type="term" value="F:ATP binding"/>
    <property type="evidence" value="ECO:0007669"/>
    <property type="project" value="InterPro"/>
</dbReference>
<dbReference type="HOGENOM" id="CLU_033692_0_0_6"/>